<evidence type="ECO:0000313" key="2">
    <source>
        <dbReference type="EMBL" id="TNM96107.1"/>
    </source>
</evidence>
<feature type="compositionally biased region" description="Basic and acidic residues" evidence="1">
    <location>
        <begin position="120"/>
        <end position="173"/>
    </location>
</feature>
<reference evidence="2 3" key="1">
    <citation type="submission" date="2019-04" db="EMBL/GenBank/DDBJ databases">
        <title>The sequence and de novo assembly of Takifugu bimaculatus genome using PacBio and Hi-C technologies.</title>
        <authorList>
            <person name="Xu P."/>
            <person name="Liu B."/>
            <person name="Zhou Z."/>
        </authorList>
    </citation>
    <scope>NUCLEOTIDE SEQUENCE [LARGE SCALE GENOMIC DNA]</scope>
    <source>
        <strain evidence="2">TB-2018</strain>
        <tissue evidence="2">Muscle</tissue>
    </source>
</reference>
<protein>
    <submittedName>
        <fullName evidence="2">Uncharacterized protein</fullName>
    </submittedName>
</protein>
<keyword evidence="3" id="KW-1185">Reference proteome</keyword>
<accession>A0A4Z2BW61</accession>
<dbReference type="EMBL" id="SWLE01000009">
    <property type="protein sequence ID" value="TNM96107.1"/>
    <property type="molecule type" value="Genomic_DNA"/>
</dbReference>
<gene>
    <name evidence="2" type="ORF">fugu_015768</name>
</gene>
<proteinExistence type="predicted"/>
<comment type="caution">
    <text evidence="2">The sequence shown here is derived from an EMBL/GenBank/DDBJ whole genome shotgun (WGS) entry which is preliminary data.</text>
</comment>
<sequence length="318" mass="36326">MGKRREEQGGSWKKCRDASPRASSRTETWDAGWGRGRRNCQSSNRERPRDESHRERSPVFKRQRGMEEDEEPHGYRNKAFEEQRYAARDTFGRDARASSGPIIIEHDHGFRPHRKLSRGRSSERQDHGSDGGRPRGAHQAERYRMSGDRLDLWEDASGRQDDGRAFRYPDPRRNPAHHGTPNAGMLGKQKGKSGFQGRAQGGRAGPHGIQPRMPESSHGFPDVPQQEQSSEGQAFTEDHYKNPNSAEAERHEDGRAQPWMSRRSRGLEPSPPAIDLDPKMPRQRMLERNRAKPKNVTAVAEETMTIKVDMKRPVSKDR</sequence>
<organism evidence="2 3">
    <name type="scientific">Takifugu bimaculatus</name>
    <dbReference type="NCBI Taxonomy" id="433685"/>
    <lineage>
        <taxon>Eukaryota</taxon>
        <taxon>Metazoa</taxon>
        <taxon>Chordata</taxon>
        <taxon>Craniata</taxon>
        <taxon>Vertebrata</taxon>
        <taxon>Euteleostomi</taxon>
        <taxon>Actinopterygii</taxon>
        <taxon>Neopterygii</taxon>
        <taxon>Teleostei</taxon>
        <taxon>Neoteleostei</taxon>
        <taxon>Acanthomorphata</taxon>
        <taxon>Eupercaria</taxon>
        <taxon>Tetraodontiformes</taxon>
        <taxon>Tetradontoidea</taxon>
        <taxon>Tetraodontidae</taxon>
        <taxon>Takifugu</taxon>
    </lineage>
</organism>
<feature type="compositionally biased region" description="Basic and acidic residues" evidence="1">
    <location>
        <begin position="236"/>
        <end position="255"/>
    </location>
</feature>
<feature type="region of interest" description="Disordered" evidence="1">
    <location>
        <begin position="1"/>
        <end position="297"/>
    </location>
</feature>
<feature type="compositionally biased region" description="Basic and acidic residues" evidence="1">
    <location>
        <begin position="72"/>
        <end position="96"/>
    </location>
</feature>
<evidence type="ECO:0000313" key="3">
    <source>
        <dbReference type="Proteomes" id="UP000516260"/>
    </source>
</evidence>
<evidence type="ECO:0000256" key="1">
    <source>
        <dbReference type="SAM" id="MobiDB-lite"/>
    </source>
</evidence>
<dbReference type="Proteomes" id="UP000516260">
    <property type="component" value="Chromosome 17"/>
</dbReference>
<feature type="compositionally biased region" description="Basic and acidic residues" evidence="1">
    <location>
        <begin position="44"/>
        <end position="58"/>
    </location>
</feature>
<name>A0A4Z2BW61_9TELE</name>
<feature type="compositionally biased region" description="Basic and acidic residues" evidence="1">
    <location>
        <begin position="276"/>
        <end position="290"/>
    </location>
</feature>
<dbReference type="AlphaFoldDB" id="A0A4Z2BW61"/>
<feature type="compositionally biased region" description="Basic and acidic residues" evidence="1">
    <location>
        <begin position="1"/>
        <end position="19"/>
    </location>
</feature>